<dbReference type="PANTHER" id="PTHR47128:SF2">
    <property type="entry name" value="PROTEIN HIGH CHLOROPHYLL FLUORESCENCE PHENOTYPE 244, CHLOROPLASTIC"/>
    <property type="match status" value="1"/>
</dbReference>
<evidence type="ECO:0000256" key="2">
    <source>
        <dbReference type="ARBA" id="ARBA00023276"/>
    </source>
</evidence>
<keyword evidence="2" id="KW-0604">Photosystem II</keyword>
<dbReference type="STRING" id="1137991.SAMN05660642_03306"/>
<feature type="domain" description="NAD(P)-binding" evidence="3">
    <location>
        <begin position="8"/>
        <end position="200"/>
    </location>
</feature>
<reference evidence="5" key="1">
    <citation type="submission" date="2016-10" db="EMBL/GenBank/DDBJ databases">
        <authorList>
            <person name="Varghese N."/>
            <person name="Submissions S."/>
        </authorList>
    </citation>
    <scope>NUCLEOTIDE SEQUENCE [LARGE SCALE GENOMIC DNA]</scope>
    <source>
        <strain evidence="5">DSM 45419</strain>
    </source>
</reference>
<proteinExistence type="predicted"/>
<dbReference type="RefSeq" id="WP_175479596.1">
    <property type="nucleotide sequence ID" value="NZ_FNHE01000008.1"/>
</dbReference>
<dbReference type="InterPro" id="IPR036291">
    <property type="entry name" value="NAD(P)-bd_dom_sf"/>
</dbReference>
<dbReference type="Pfam" id="PF13460">
    <property type="entry name" value="NAD_binding_10"/>
    <property type="match status" value="1"/>
</dbReference>
<sequence>MGELLLCGATGDLGGRIAARLTERGIPFRALVRPRSDTAALRSSGVELSVGDLTDPAGLDRALAGVRTVVTTANGMGRNLAGARDVSIDRVDREGNAALVRAAEAAGVERFVFVSAQGLTDAMVDLVPLFAAKRATERLLQASSLRSVLVRPAAFQETWLAPQSGIRPDKRLAVIHGRGRTPVPYVAEDDVAEACVRLATMADPPEALDLGGPEALTRHEVVDAFERVLGVRMRRVVVPRRVLAFGARALRGRRPELASALGIALYRDVDEEGGVEGMRALGIEPRPASAHIAALAQAVART</sequence>
<dbReference type="InterPro" id="IPR016040">
    <property type="entry name" value="NAD(P)-bd_dom"/>
</dbReference>
<dbReference type="GO" id="GO:0009523">
    <property type="term" value="C:photosystem II"/>
    <property type="evidence" value="ECO:0007669"/>
    <property type="project" value="UniProtKB-KW"/>
</dbReference>
<keyword evidence="1" id="KW-0602">Photosynthesis</keyword>
<dbReference type="SUPFAM" id="SSF51735">
    <property type="entry name" value="NAD(P)-binding Rossmann-fold domains"/>
    <property type="match status" value="1"/>
</dbReference>
<protein>
    <submittedName>
        <fullName evidence="4">Nucleoside-diphosphate-sugar epimerase</fullName>
    </submittedName>
</protein>
<dbReference type="AlphaFoldDB" id="A0A1G9VZD4"/>
<keyword evidence="5" id="KW-1185">Reference proteome</keyword>
<dbReference type="PANTHER" id="PTHR47128">
    <property type="match status" value="1"/>
</dbReference>
<evidence type="ECO:0000313" key="5">
    <source>
        <dbReference type="Proteomes" id="UP000198680"/>
    </source>
</evidence>
<name>A0A1G9VZD4_9ACTN</name>
<dbReference type="InterPro" id="IPR044256">
    <property type="entry name" value="HCF244-like"/>
</dbReference>
<accession>A0A1G9VZD4</accession>
<dbReference type="EMBL" id="FNHE01000008">
    <property type="protein sequence ID" value="SDM77236.1"/>
    <property type="molecule type" value="Genomic_DNA"/>
</dbReference>
<dbReference type="GO" id="GO:0015979">
    <property type="term" value="P:photosynthesis"/>
    <property type="evidence" value="ECO:0007669"/>
    <property type="project" value="UniProtKB-KW"/>
</dbReference>
<dbReference type="Gene3D" id="3.40.50.720">
    <property type="entry name" value="NAD(P)-binding Rossmann-like Domain"/>
    <property type="match status" value="1"/>
</dbReference>
<dbReference type="Proteomes" id="UP000198680">
    <property type="component" value="Unassembled WGS sequence"/>
</dbReference>
<evidence type="ECO:0000259" key="3">
    <source>
        <dbReference type="Pfam" id="PF13460"/>
    </source>
</evidence>
<evidence type="ECO:0000256" key="1">
    <source>
        <dbReference type="ARBA" id="ARBA00022531"/>
    </source>
</evidence>
<evidence type="ECO:0000313" key="4">
    <source>
        <dbReference type="EMBL" id="SDM77236.1"/>
    </source>
</evidence>
<organism evidence="4 5">
    <name type="scientific">Geodermatophilus siccatus</name>
    <dbReference type="NCBI Taxonomy" id="1137991"/>
    <lineage>
        <taxon>Bacteria</taxon>
        <taxon>Bacillati</taxon>
        <taxon>Actinomycetota</taxon>
        <taxon>Actinomycetes</taxon>
        <taxon>Geodermatophilales</taxon>
        <taxon>Geodermatophilaceae</taxon>
        <taxon>Geodermatophilus</taxon>
    </lineage>
</organism>
<gene>
    <name evidence="4" type="ORF">SAMN05660642_03306</name>
</gene>